<evidence type="ECO:0000313" key="2">
    <source>
        <dbReference type="Proteomes" id="UP000314294"/>
    </source>
</evidence>
<gene>
    <name evidence="1" type="ORF">EYF80_025250</name>
</gene>
<dbReference type="AlphaFoldDB" id="A0A4Z2HI35"/>
<sequence>MQLVHGAALLAPQSKMHRLKLTSRRLATDVQKDKKTKVAAGGIDPLVLKGGRDADLAHGGHVFDTPAIVGLVYYYNIRHSMATGPEK</sequence>
<name>A0A4Z2HI35_9TELE</name>
<protein>
    <submittedName>
        <fullName evidence="1">Uncharacterized protein</fullName>
    </submittedName>
</protein>
<proteinExistence type="predicted"/>
<comment type="caution">
    <text evidence="1">The sequence shown here is derived from an EMBL/GenBank/DDBJ whole genome shotgun (WGS) entry which is preliminary data.</text>
</comment>
<evidence type="ECO:0000313" key="1">
    <source>
        <dbReference type="EMBL" id="TNN64502.1"/>
    </source>
</evidence>
<reference evidence="1 2" key="1">
    <citation type="submission" date="2019-03" db="EMBL/GenBank/DDBJ databases">
        <title>First draft genome of Liparis tanakae, snailfish: a comprehensive survey of snailfish specific genes.</title>
        <authorList>
            <person name="Kim W."/>
            <person name="Song I."/>
            <person name="Jeong J.-H."/>
            <person name="Kim D."/>
            <person name="Kim S."/>
            <person name="Ryu S."/>
            <person name="Song J.Y."/>
            <person name="Lee S.K."/>
        </authorList>
    </citation>
    <scope>NUCLEOTIDE SEQUENCE [LARGE SCALE GENOMIC DNA]</scope>
    <source>
        <tissue evidence="1">Muscle</tissue>
    </source>
</reference>
<dbReference type="EMBL" id="SRLO01000251">
    <property type="protein sequence ID" value="TNN64502.1"/>
    <property type="molecule type" value="Genomic_DNA"/>
</dbReference>
<dbReference type="Proteomes" id="UP000314294">
    <property type="component" value="Unassembled WGS sequence"/>
</dbReference>
<accession>A0A4Z2HI35</accession>
<organism evidence="1 2">
    <name type="scientific">Liparis tanakae</name>
    <name type="common">Tanaka's snailfish</name>
    <dbReference type="NCBI Taxonomy" id="230148"/>
    <lineage>
        <taxon>Eukaryota</taxon>
        <taxon>Metazoa</taxon>
        <taxon>Chordata</taxon>
        <taxon>Craniata</taxon>
        <taxon>Vertebrata</taxon>
        <taxon>Euteleostomi</taxon>
        <taxon>Actinopterygii</taxon>
        <taxon>Neopterygii</taxon>
        <taxon>Teleostei</taxon>
        <taxon>Neoteleostei</taxon>
        <taxon>Acanthomorphata</taxon>
        <taxon>Eupercaria</taxon>
        <taxon>Perciformes</taxon>
        <taxon>Cottioidei</taxon>
        <taxon>Cottales</taxon>
        <taxon>Liparidae</taxon>
        <taxon>Liparis</taxon>
    </lineage>
</organism>
<keyword evidence="2" id="KW-1185">Reference proteome</keyword>